<dbReference type="EMBL" id="FMXC01000041">
    <property type="protein sequence ID" value="SDA68464.1"/>
    <property type="molecule type" value="Genomic_DNA"/>
</dbReference>
<dbReference type="PANTHER" id="PTHR43566:SF2">
    <property type="entry name" value="DUF4143 DOMAIN-CONTAINING PROTEIN"/>
    <property type="match status" value="1"/>
</dbReference>
<organism evidence="3 5">
    <name type="scientific">Lactobacillus kefiranofaciens</name>
    <dbReference type="NCBI Taxonomy" id="267818"/>
    <lineage>
        <taxon>Bacteria</taxon>
        <taxon>Bacillati</taxon>
        <taxon>Bacillota</taxon>
        <taxon>Bacilli</taxon>
        <taxon>Lactobacillales</taxon>
        <taxon>Lactobacillaceae</taxon>
        <taxon>Lactobacillus</taxon>
    </lineage>
</organism>
<gene>
    <name evidence="3" type="ORF">QEJ78_09095</name>
    <name evidence="2" type="ORF">SAMN02983011_02141</name>
</gene>
<dbReference type="PANTHER" id="PTHR43566">
    <property type="entry name" value="CONSERVED PROTEIN"/>
    <property type="match status" value="1"/>
</dbReference>
<dbReference type="EMBL" id="CP123735">
    <property type="protein sequence ID" value="WGO85505.1"/>
    <property type="molecule type" value="Genomic_DNA"/>
</dbReference>
<evidence type="ECO:0000259" key="1">
    <source>
        <dbReference type="Pfam" id="PF13173"/>
    </source>
</evidence>
<sequence>MNYEPRIIDQPLAEDFKELPAILIEGAKAVGKTATASRLAKTIMSLDNPQVKMLLRNNPEAILGVKRPVLIDEWQLEPNLWSFVRHQVDDVLPAESVLFTGSSIRVDARIHSNCADENATLFCPRTTDVTAICFCNKIIR</sequence>
<protein>
    <submittedName>
        <fullName evidence="3">AAA family ATPase</fullName>
    </submittedName>
</protein>
<evidence type="ECO:0000313" key="4">
    <source>
        <dbReference type="Proteomes" id="UP000181860"/>
    </source>
</evidence>
<reference evidence="2 4" key="1">
    <citation type="submission" date="2016-10" db="EMBL/GenBank/DDBJ databases">
        <authorList>
            <person name="Varghese N."/>
            <person name="Submissions S."/>
        </authorList>
    </citation>
    <scope>NUCLEOTIDE SEQUENCE [LARGE SCALE GENOMIC DNA]</scope>
    <source>
        <strain evidence="2 4">ATCC 43761</strain>
    </source>
</reference>
<dbReference type="AlphaFoldDB" id="A0AAX3UCT1"/>
<dbReference type="RefSeq" id="WP_013854812.1">
    <property type="nucleotide sequence ID" value="NZ_CP123735.1"/>
</dbReference>
<feature type="domain" description="AAA" evidence="1">
    <location>
        <begin position="20"/>
        <end position="104"/>
    </location>
</feature>
<evidence type="ECO:0000313" key="5">
    <source>
        <dbReference type="Proteomes" id="UP001242513"/>
    </source>
</evidence>
<dbReference type="Pfam" id="PF13173">
    <property type="entry name" value="AAA_14"/>
    <property type="match status" value="1"/>
</dbReference>
<evidence type="ECO:0000313" key="2">
    <source>
        <dbReference type="EMBL" id="SDA68464.1"/>
    </source>
</evidence>
<dbReference type="InterPro" id="IPR041682">
    <property type="entry name" value="AAA_14"/>
</dbReference>
<reference evidence="3" key="3">
    <citation type="submission" date="2023-04" db="EMBL/GenBank/DDBJ databases">
        <authorList>
            <person name="Wang Y."/>
        </authorList>
    </citation>
    <scope>NUCLEOTIDE SEQUENCE</scope>
    <source>
        <strain evidence="3">ZW18</strain>
    </source>
</reference>
<dbReference type="Proteomes" id="UP000181860">
    <property type="component" value="Unassembled WGS sequence"/>
</dbReference>
<keyword evidence="4" id="KW-1185">Reference proteome</keyword>
<evidence type="ECO:0000313" key="3">
    <source>
        <dbReference type="EMBL" id="WGO85505.1"/>
    </source>
</evidence>
<reference evidence="3" key="2">
    <citation type="journal article" date="2022" name="Food Funct.">
        <title>Lactobacillus kefiranofaciens ZW18 from Kefir enhances the anti-tumor effect of anti-programmed cell death 1 (PD-1) immunotherapy by modulating the gut microbiota.</title>
        <authorList>
            <person name="Zhao J."/>
            <person name="Wang Y."/>
            <person name="Wang J."/>
            <person name="Lv M."/>
            <person name="Zhou C."/>
            <person name="Jia L."/>
            <person name="Geng W."/>
        </authorList>
    </citation>
    <scope>NUCLEOTIDE SEQUENCE</scope>
    <source>
        <strain evidence="3">ZW18</strain>
    </source>
</reference>
<accession>A0AAX3UCT1</accession>
<proteinExistence type="predicted"/>
<dbReference type="Proteomes" id="UP001242513">
    <property type="component" value="Chromosome"/>
</dbReference>
<name>A0AAX3UCT1_9LACO</name>